<protein>
    <submittedName>
        <fullName evidence="1">Uncharacterized protein</fullName>
    </submittedName>
</protein>
<accession>A0ACC1I986</accession>
<comment type="caution">
    <text evidence="1">The sequence shown here is derived from an EMBL/GenBank/DDBJ whole genome shotgun (WGS) entry which is preliminary data.</text>
</comment>
<sequence>MAIIRAIDSGINSPMRIKTSVKAVFGFLLALYTATGIAALVVSGYFLNNKNSSRRTIIITDNVLHSVMAAGIYVGVNVVVGIIGSLSPLTRKRWLSAYVWLAAIAILVETGVGIWLWSRTLNIDDLHGYNWRNLWSDDIKLIFQNEGNCCGYLSPLDSPVLNSVTCKNIQDAYGCMTAVDNYAHNYLTYVYTCMFCFVFVDVSAMLSGMVLLVIRNDEERWRWSRTNAIFNPMKKLNTDSTVNDDMQAYALPKDAHYECS</sequence>
<organism evidence="1 2">
    <name type="scientific">Kickxella alabastrina</name>
    <dbReference type="NCBI Taxonomy" id="61397"/>
    <lineage>
        <taxon>Eukaryota</taxon>
        <taxon>Fungi</taxon>
        <taxon>Fungi incertae sedis</taxon>
        <taxon>Zoopagomycota</taxon>
        <taxon>Kickxellomycotina</taxon>
        <taxon>Kickxellomycetes</taxon>
        <taxon>Kickxellales</taxon>
        <taxon>Kickxellaceae</taxon>
        <taxon>Kickxella</taxon>
    </lineage>
</organism>
<evidence type="ECO:0000313" key="1">
    <source>
        <dbReference type="EMBL" id="KAJ1888282.1"/>
    </source>
</evidence>
<reference evidence="1" key="1">
    <citation type="submission" date="2022-07" db="EMBL/GenBank/DDBJ databases">
        <title>Phylogenomic reconstructions and comparative analyses of Kickxellomycotina fungi.</title>
        <authorList>
            <person name="Reynolds N.K."/>
            <person name="Stajich J.E."/>
            <person name="Barry K."/>
            <person name="Grigoriev I.V."/>
            <person name="Crous P."/>
            <person name="Smith M.E."/>
        </authorList>
    </citation>
    <scope>NUCLEOTIDE SEQUENCE</scope>
    <source>
        <strain evidence="1">Benny 63K</strain>
    </source>
</reference>
<name>A0ACC1I986_9FUNG</name>
<evidence type="ECO:0000313" key="2">
    <source>
        <dbReference type="Proteomes" id="UP001150581"/>
    </source>
</evidence>
<dbReference type="EMBL" id="JANBPG010001788">
    <property type="protein sequence ID" value="KAJ1888282.1"/>
    <property type="molecule type" value="Genomic_DNA"/>
</dbReference>
<proteinExistence type="predicted"/>
<dbReference type="Proteomes" id="UP001150581">
    <property type="component" value="Unassembled WGS sequence"/>
</dbReference>
<gene>
    <name evidence="1" type="ORF">LPJ66_008653</name>
</gene>
<keyword evidence="2" id="KW-1185">Reference proteome</keyword>